<gene>
    <name evidence="8" type="primary">LOC108668568</name>
</gene>
<organism evidence="7 8">
    <name type="scientific">Hyalella azteca</name>
    <name type="common">Amphipod</name>
    <dbReference type="NCBI Taxonomy" id="294128"/>
    <lineage>
        <taxon>Eukaryota</taxon>
        <taxon>Metazoa</taxon>
        <taxon>Ecdysozoa</taxon>
        <taxon>Arthropoda</taxon>
        <taxon>Crustacea</taxon>
        <taxon>Multicrustacea</taxon>
        <taxon>Malacostraca</taxon>
        <taxon>Eumalacostraca</taxon>
        <taxon>Peracarida</taxon>
        <taxon>Amphipoda</taxon>
        <taxon>Senticaudata</taxon>
        <taxon>Talitrida</taxon>
        <taxon>Talitroidea</taxon>
        <taxon>Hyalellidae</taxon>
        <taxon>Hyalella</taxon>
    </lineage>
</organism>
<dbReference type="OrthoDB" id="419631at2759"/>
<dbReference type="Gene3D" id="1.20.5.170">
    <property type="match status" value="1"/>
</dbReference>
<keyword evidence="4" id="KW-0175">Coiled coil</keyword>
<feature type="coiled-coil region" evidence="4">
    <location>
        <begin position="535"/>
        <end position="777"/>
    </location>
</feature>
<dbReference type="PANTHER" id="PTHR18956">
    <property type="entry name" value="HYALURONAN MEDIATED MOTILITY RECEPTOR"/>
    <property type="match status" value="1"/>
</dbReference>
<accession>A0A979FPS1</accession>
<dbReference type="Proteomes" id="UP000694843">
    <property type="component" value="Unplaced"/>
</dbReference>
<dbReference type="Gene3D" id="1.20.5.340">
    <property type="match status" value="1"/>
</dbReference>
<dbReference type="OMA" id="DHENTIM"/>
<feature type="region of interest" description="Disordered" evidence="5">
    <location>
        <begin position="1451"/>
        <end position="1500"/>
    </location>
</feature>
<name>A0A979FPS1_HYAAZ</name>
<feature type="compositionally biased region" description="Low complexity" evidence="5">
    <location>
        <begin position="67"/>
        <end position="114"/>
    </location>
</feature>
<dbReference type="GeneID" id="108668568"/>
<dbReference type="KEGG" id="hazt:108668568"/>
<keyword evidence="7" id="KW-1185">Reference proteome</keyword>
<evidence type="ECO:0000256" key="5">
    <source>
        <dbReference type="SAM" id="MobiDB-lite"/>
    </source>
</evidence>
<feature type="coiled-coil region" evidence="4">
    <location>
        <begin position="930"/>
        <end position="1206"/>
    </location>
</feature>
<dbReference type="GO" id="GO:0005540">
    <property type="term" value="F:hyaluronic acid binding"/>
    <property type="evidence" value="ECO:0007669"/>
    <property type="project" value="InterPro"/>
</dbReference>
<comment type="subcellular location">
    <subcellularLocation>
        <location evidence="1">Cytoplasm</location>
        <location evidence="1">Cytoskeleton</location>
        <location evidence="1">Spindle</location>
    </subcellularLocation>
</comment>
<evidence type="ECO:0000313" key="7">
    <source>
        <dbReference type="Proteomes" id="UP000694843"/>
    </source>
</evidence>
<keyword evidence="3" id="KW-0206">Cytoskeleton</keyword>
<evidence type="ECO:0000259" key="6">
    <source>
        <dbReference type="Pfam" id="PF15908"/>
    </source>
</evidence>
<keyword evidence="2" id="KW-0963">Cytoplasm</keyword>
<evidence type="ECO:0000256" key="3">
    <source>
        <dbReference type="ARBA" id="ARBA00023212"/>
    </source>
</evidence>
<dbReference type="PANTHER" id="PTHR18956:SF6">
    <property type="entry name" value="HYALURONAN MEDIATED MOTILITY RECEPTOR"/>
    <property type="match status" value="1"/>
</dbReference>
<feature type="domain" description="Hyaluronan-mediated motility receptor C-terminal" evidence="6">
    <location>
        <begin position="1349"/>
        <end position="1460"/>
    </location>
</feature>
<proteinExistence type="predicted"/>
<dbReference type="InterPro" id="IPR026203">
    <property type="entry name" value="IHABP"/>
</dbReference>
<feature type="coiled-coil region" evidence="4">
    <location>
        <begin position="821"/>
        <end position="900"/>
    </location>
</feature>
<dbReference type="InterPro" id="IPR031794">
    <property type="entry name" value="HMMR_C"/>
</dbReference>
<feature type="coiled-coil region" evidence="4">
    <location>
        <begin position="336"/>
        <end position="506"/>
    </location>
</feature>
<sequence>CAPPPTAYNPKPLEKNVALSLDRSERWKENKENLPAPNAYISVDIPQIKTPGRSAHGSRSKPRHRSPTSTTSSSILNSSTLSNCSSNSDLSSSSKRSVFLSPITPRAPRSSCARSARDKSDGVKLQLATLQRERDELQRLVASLEQKLASLKSREADEKEQPIEDNEGAIAEKTSSALLEVAQQQLGAAQCAVSALQDEKSGLLLQLQQLQITSPTRDAGAAIVGGISDTAELSQEDLMKEEVAHLTMLRDNLEASVVHKNALIADLELQCTRLQEACQEHKQQLEHCRDILSCYEFELHGGEDEEGVLASSSISRCVETLSQRYKSLLASNGALAQDHKQQISALQTELSQLKDKICDYEAKVTQLRHDATEQESTITALKENVQALEVLVKEKELMEILLQEEIRQRNSEMNLLEESYTAIETKLAEALARDCELSSERAARENAEKSLKQVELELVTSVENQKHLQQELRGKKEEITASQKKIEELANELTTVRQESLDLKEEVEGQLNQVLALRASLAAKDYDIDEREETIATLKEEIVTKTDLVNNLQKQLDSHKTTEVELNAQLREKTEAFAAIEVKMSEAQNKQACLEEQLKQFRSESETALLCLKDMHAAELHDLKALKDEETSKVLSLRRECVANEEAISELSSKLAEKEKTIQNFEQNIVQLTSELEDAEEVHAKNIKEARAEMDELSIQYSNSLLELESTKGALALATQHSQRVLLELEASEADIKEMKEDADKWQREVLMHIAEKQTLEDNLRKLTAKYTAFEQAKVADEAQREDLIRRLHAELELSKLSFSQLQSETTALQSTNTGFINQIQQLRQDLKKKSAAIEESKECIEVLREERRCALECKEELQSKADDRQNQIRDLRLKLEDLKSRVKDHENTIMQSNENLAKHISSIAQERQKAAAEREADMKHFSEVEQMLSRDKQELEQRVGSLLEQMEAVVELKDSFAEKVSLLEQDVVQLKVANAAAEQAKIAAEATFLEFDSMKGELEKNRKEAEESLAIREKLESEVTFARERFDLLEKQLLNVTQAKAEVESELEKEEEIQRNDPDDLQNFSFLVKHEDLMRRLQAELELSKLSFSQLQSETTALLSTNTGFITQIQQLRQNLKKKSAAIEENKEGIEVLREERRCALECKIQSKTDDRQNKKRDSRLQLEHLKSRVKDHENTIMQSNENLAKHINSIAQERQKAAAEREAVMEHFSEVEQMLSRNKQEMDQRMGSLLKQMEAVVELKDSFAEKVSLLEQDVVQLKVANAAAEQAKIAAEATFLEFDSTKVKTDVESELAGVQDQLLNLQAENEACRNELNLATEALNELRSHHTECEELQTLVSTLSDYLTKSDDQKREWQAKCAQLEKLVEPFRDQLENYEAEREILMRSKTAAQKEVEDLSQKYVSLLGHQNHKQKIQHVVKLKAENLKLLEEVTKLRVESEKQRKTIKRLEERLGDADKKPSTSSSGCPGRVAKSISNKENTKAVPRSPLRPSNQILK</sequence>
<dbReference type="Pfam" id="PF15908">
    <property type="entry name" value="HMMR_C"/>
    <property type="match status" value="1"/>
</dbReference>
<reference evidence="8" key="1">
    <citation type="submission" date="2025-08" db="UniProtKB">
        <authorList>
            <consortium name="RefSeq"/>
        </authorList>
    </citation>
    <scope>IDENTIFICATION</scope>
    <source>
        <tissue evidence="8">Whole organism</tissue>
    </source>
</reference>
<feature type="region of interest" description="Disordered" evidence="5">
    <location>
        <begin position="24"/>
        <end position="118"/>
    </location>
</feature>
<evidence type="ECO:0000313" key="8">
    <source>
        <dbReference type="RefSeq" id="XP_047739101.1"/>
    </source>
</evidence>
<feature type="compositionally biased region" description="Basic and acidic residues" evidence="5">
    <location>
        <begin position="1451"/>
        <end position="1463"/>
    </location>
</feature>
<evidence type="ECO:0000256" key="4">
    <source>
        <dbReference type="SAM" id="Coils"/>
    </source>
</evidence>
<dbReference type="GO" id="GO:0005819">
    <property type="term" value="C:spindle"/>
    <property type="evidence" value="ECO:0007669"/>
    <property type="project" value="UniProtKB-SubCell"/>
</dbReference>
<feature type="compositionally biased region" description="Basic residues" evidence="5">
    <location>
        <begin position="56"/>
        <end position="66"/>
    </location>
</feature>
<protein>
    <submittedName>
        <fullName evidence="8">Centrosome-associated protein CEP250</fullName>
    </submittedName>
</protein>
<feature type="non-terminal residue" evidence="8">
    <location>
        <position position="1"/>
    </location>
</feature>
<dbReference type="RefSeq" id="XP_047739101.1">
    <property type="nucleotide sequence ID" value="XM_047883145.1"/>
</dbReference>
<evidence type="ECO:0000256" key="1">
    <source>
        <dbReference type="ARBA" id="ARBA00004186"/>
    </source>
</evidence>
<evidence type="ECO:0000256" key="2">
    <source>
        <dbReference type="ARBA" id="ARBA00022490"/>
    </source>
</evidence>